<comment type="similarity">
    <text evidence="3">Belongs to the alpha-IPM synthase/homocitrate synthase family. LeuA type 1 subfamily.</text>
</comment>
<name>C1FID7_MICCC</name>
<dbReference type="Pfam" id="PF22617">
    <property type="entry name" value="HCS_D2"/>
    <property type="match status" value="1"/>
</dbReference>
<dbReference type="SUPFAM" id="SSF110921">
    <property type="entry name" value="2-isopropylmalate synthase LeuA, allosteric (dimerisation) domain"/>
    <property type="match status" value="1"/>
</dbReference>
<dbReference type="NCBIfam" id="NF002086">
    <property type="entry name" value="PRK00915.1-3"/>
    <property type="match status" value="1"/>
</dbReference>
<accession>C1FID7</accession>
<evidence type="ECO:0000256" key="7">
    <source>
        <dbReference type="ARBA" id="ARBA00022679"/>
    </source>
</evidence>
<evidence type="ECO:0000256" key="10">
    <source>
        <dbReference type="RuleBase" id="RU003523"/>
    </source>
</evidence>
<proteinExistence type="inferred from homology"/>
<keyword evidence="7 10" id="KW-0808">Transferase</keyword>
<evidence type="ECO:0000256" key="6">
    <source>
        <dbReference type="ARBA" id="ARBA00022605"/>
    </source>
</evidence>
<dbReference type="CDD" id="cd07940">
    <property type="entry name" value="DRE_TIM_IPMS"/>
    <property type="match status" value="1"/>
</dbReference>
<evidence type="ECO:0000256" key="3">
    <source>
        <dbReference type="ARBA" id="ARBA00009396"/>
    </source>
</evidence>
<dbReference type="Pfam" id="PF00682">
    <property type="entry name" value="HMGL-like"/>
    <property type="match status" value="1"/>
</dbReference>
<dbReference type="InterPro" id="IPR050073">
    <property type="entry name" value="2-IPM_HCS-like"/>
</dbReference>
<evidence type="ECO:0000256" key="2">
    <source>
        <dbReference type="ARBA" id="ARBA00004689"/>
    </source>
</evidence>
<comment type="catalytic activity">
    <reaction evidence="1">
        <text>3-methyl-2-oxobutanoate + acetyl-CoA + H2O = (2S)-2-isopropylmalate + CoA + H(+)</text>
        <dbReference type="Rhea" id="RHEA:21524"/>
        <dbReference type="ChEBI" id="CHEBI:1178"/>
        <dbReference type="ChEBI" id="CHEBI:11851"/>
        <dbReference type="ChEBI" id="CHEBI:15377"/>
        <dbReference type="ChEBI" id="CHEBI:15378"/>
        <dbReference type="ChEBI" id="CHEBI:57287"/>
        <dbReference type="ChEBI" id="CHEBI:57288"/>
        <dbReference type="EC" id="2.3.3.13"/>
    </reaction>
</comment>
<protein>
    <recommendedName>
        <fullName evidence="4">2-isopropylmalate synthase</fullName>
        <ecNumber evidence="4">2.3.3.13</ecNumber>
    </recommendedName>
</protein>
<dbReference type="InterPro" id="IPR054691">
    <property type="entry name" value="LeuA/HCS_post-cat"/>
</dbReference>
<keyword evidence="8" id="KW-0479">Metal-binding</keyword>
<dbReference type="InterPro" id="IPR002034">
    <property type="entry name" value="AIPM/Hcit_synth_CS"/>
</dbReference>
<keyword evidence="5" id="KW-0432">Leucine biosynthesis</keyword>
<dbReference type="Gene3D" id="3.20.20.70">
    <property type="entry name" value="Aldolase class I"/>
    <property type="match status" value="1"/>
</dbReference>
<dbReference type="InterPro" id="IPR013785">
    <property type="entry name" value="Aldolase_TIM"/>
</dbReference>
<dbReference type="Gene3D" id="3.30.160.270">
    <property type="match status" value="1"/>
</dbReference>
<evidence type="ECO:0000256" key="1">
    <source>
        <dbReference type="ARBA" id="ARBA00000064"/>
    </source>
</evidence>
<dbReference type="InterPro" id="IPR013709">
    <property type="entry name" value="2-isopropylmalate_synth_dimer"/>
</dbReference>
<dbReference type="FunFam" id="1.10.238.260:FF:000001">
    <property type="entry name" value="2-isopropylmalate synthase"/>
    <property type="match status" value="1"/>
</dbReference>
<dbReference type="GeneID" id="8246997"/>
<dbReference type="STRING" id="296587.C1FID7"/>
<dbReference type="InterPro" id="IPR036230">
    <property type="entry name" value="LeuA_allosteric_dom_sf"/>
</dbReference>
<dbReference type="OrthoDB" id="2015253at2759"/>
<dbReference type="UniPathway" id="UPA00048">
    <property type="reaction ID" value="UER00070"/>
</dbReference>
<evidence type="ECO:0000256" key="9">
    <source>
        <dbReference type="ARBA" id="ARBA00023304"/>
    </source>
</evidence>
<dbReference type="EC" id="2.3.3.13" evidence="4"/>
<dbReference type="PROSITE" id="PS00815">
    <property type="entry name" value="AIPM_HOMOCIT_SYNTH_1"/>
    <property type="match status" value="1"/>
</dbReference>
<evidence type="ECO:0000259" key="11">
    <source>
        <dbReference type="PROSITE" id="PS50991"/>
    </source>
</evidence>
<dbReference type="GO" id="GO:0010177">
    <property type="term" value="F:methylthioalkylmalate synthase activity"/>
    <property type="evidence" value="ECO:0007669"/>
    <property type="project" value="UniProtKB-ARBA"/>
</dbReference>
<dbReference type="RefSeq" id="XP_002508720.1">
    <property type="nucleotide sequence ID" value="XM_002508674.1"/>
</dbReference>
<dbReference type="Gene3D" id="1.10.238.260">
    <property type="match status" value="1"/>
</dbReference>
<dbReference type="AlphaFoldDB" id="C1FID7"/>
<dbReference type="PANTHER" id="PTHR10277:SF9">
    <property type="entry name" value="2-ISOPROPYLMALATE SYNTHASE 1, CHLOROPLASTIC-RELATED"/>
    <property type="match status" value="1"/>
</dbReference>
<dbReference type="OMA" id="NTMRMLV"/>
<dbReference type="GO" id="GO:0009098">
    <property type="term" value="P:L-leucine biosynthetic process"/>
    <property type="evidence" value="ECO:0007669"/>
    <property type="project" value="UniProtKB-UniPathway"/>
</dbReference>
<gene>
    <name evidence="12" type="ORF">MICPUN_96632</name>
</gene>
<comment type="pathway">
    <text evidence="2">Amino-acid biosynthesis; L-leucine biosynthesis; L-leucine from 3-methyl-2-oxobutanoate: step 1/4.</text>
</comment>
<evidence type="ECO:0000256" key="5">
    <source>
        <dbReference type="ARBA" id="ARBA00022430"/>
    </source>
</evidence>
<dbReference type="PANTHER" id="PTHR10277">
    <property type="entry name" value="HOMOCITRATE SYNTHASE-RELATED"/>
    <property type="match status" value="1"/>
</dbReference>
<keyword evidence="13" id="KW-1185">Reference proteome</keyword>
<evidence type="ECO:0000313" key="13">
    <source>
        <dbReference type="Proteomes" id="UP000002009"/>
    </source>
</evidence>
<dbReference type="Pfam" id="PF08502">
    <property type="entry name" value="LeuA_dimer"/>
    <property type="match status" value="1"/>
</dbReference>
<dbReference type="SUPFAM" id="SSF51569">
    <property type="entry name" value="Aldolase"/>
    <property type="match status" value="1"/>
</dbReference>
<dbReference type="NCBIfam" id="TIGR00973">
    <property type="entry name" value="leuA_bact"/>
    <property type="match status" value="1"/>
</dbReference>
<keyword evidence="6" id="KW-0028">Amino-acid biosynthesis</keyword>
<dbReference type="KEGG" id="mis:MICPUN_96632"/>
<dbReference type="FunFam" id="3.20.20.70:FF:000010">
    <property type="entry name" value="2-isopropylmalate synthase"/>
    <property type="match status" value="1"/>
</dbReference>
<keyword evidence="9" id="KW-0100">Branched-chain amino acid biosynthesis</keyword>
<dbReference type="InterPro" id="IPR005671">
    <property type="entry name" value="LeuA_bact_synth"/>
</dbReference>
<dbReference type="eggNOG" id="KOG2367">
    <property type="taxonomic scope" value="Eukaryota"/>
</dbReference>
<evidence type="ECO:0000256" key="8">
    <source>
        <dbReference type="ARBA" id="ARBA00022723"/>
    </source>
</evidence>
<feature type="domain" description="Pyruvate carboxyltransferase" evidence="11">
    <location>
        <begin position="77"/>
        <end position="348"/>
    </location>
</feature>
<dbReference type="SMART" id="SM00917">
    <property type="entry name" value="LeuA_dimer"/>
    <property type="match status" value="1"/>
</dbReference>
<dbReference type="FunCoup" id="C1FID7">
    <property type="interactions" value="974"/>
</dbReference>
<dbReference type="InterPro" id="IPR000891">
    <property type="entry name" value="PYR_CT"/>
</dbReference>
<dbReference type="GO" id="GO:0003852">
    <property type="term" value="F:2-isopropylmalate synthase activity"/>
    <property type="evidence" value="ECO:0007669"/>
    <property type="project" value="UniProtKB-EC"/>
</dbReference>
<organism evidence="12 13">
    <name type="scientific">Micromonas commoda (strain RCC299 / NOUM17 / CCMP2709)</name>
    <name type="common">Picoplanktonic green alga</name>
    <dbReference type="NCBI Taxonomy" id="296587"/>
    <lineage>
        <taxon>Eukaryota</taxon>
        <taxon>Viridiplantae</taxon>
        <taxon>Chlorophyta</taxon>
        <taxon>Mamiellophyceae</taxon>
        <taxon>Mamiellales</taxon>
        <taxon>Mamiellaceae</taxon>
        <taxon>Micromonas</taxon>
    </lineage>
</organism>
<dbReference type="EMBL" id="CP001576">
    <property type="protein sequence ID" value="ACO69978.1"/>
    <property type="molecule type" value="Genomic_DNA"/>
</dbReference>
<sequence>MAAQCAASAVVSRVAAPRPAKALKAAGAAPVRSATHRARRVGGRGVIRATGAPKDEDVVRAPRPEYIPNKIDDLNYVRVFDTTLRDGEQSPGATLTSKEKLDIARNLAKLGVDIIEAGFPIASPDDLEAVRNIAKNVGNEVYPDGYVPVICGLSRANKKDIDAAWEGVRHAKRPRIHTFIATSKIHMESKLRKTPDEVVQIAVDGVTYARSLGCEDVEFSPEDAGRSDPEFLYRILAAVVEAGATTLNIPDTVGICLPEEFGALIAGIKANVPGQYIISTHCQNDLGLSTANSLAGVANGARQVECTINGIGERAGNASLEEVAMSIWMRGQEKIFGARTGINPVYIYPCSKMVREYSGMAVQPHKAIVGANAFAHESGIHQDGMLKNKLTYEIIAPETIGYFRGEGDVGVVMGKHSGRHALKSKLKQLGFPLEGDELNEMFDRFKLVAEQKTGGVGDDEIIALVTSGAGQGDDTAVTWKLDEVQVVCGTMGLPTATVKMTGPDAVTRINSAVGTGPVDAAYKAIDGLCRVKVDLVEYTVNAVVEGIESLAQTRVSIRAKSDQTMPGAMMKANVQTGNVEARTFMATGADSDIVVSSARAYVAALNRMISFMRSNAETVAAEAVIDIVAEEEEKKAAAA</sequence>
<reference evidence="12 13" key="1">
    <citation type="journal article" date="2009" name="Science">
        <title>Green evolution and dynamic adaptations revealed by genomes of the marine picoeukaryotes Micromonas.</title>
        <authorList>
            <person name="Worden A.Z."/>
            <person name="Lee J.H."/>
            <person name="Mock T."/>
            <person name="Rouze P."/>
            <person name="Simmons M.P."/>
            <person name="Aerts A.L."/>
            <person name="Allen A.E."/>
            <person name="Cuvelier M.L."/>
            <person name="Derelle E."/>
            <person name="Everett M.V."/>
            <person name="Foulon E."/>
            <person name="Grimwood J."/>
            <person name="Gundlach H."/>
            <person name="Henrissat B."/>
            <person name="Napoli C."/>
            <person name="McDonald S.M."/>
            <person name="Parker M.S."/>
            <person name="Rombauts S."/>
            <person name="Salamov A."/>
            <person name="Von Dassow P."/>
            <person name="Badger J.H."/>
            <person name="Coutinho P.M."/>
            <person name="Demir E."/>
            <person name="Dubchak I."/>
            <person name="Gentemann C."/>
            <person name="Eikrem W."/>
            <person name="Gready J.E."/>
            <person name="John U."/>
            <person name="Lanier W."/>
            <person name="Lindquist E.A."/>
            <person name="Lucas S."/>
            <person name="Mayer K.F."/>
            <person name="Moreau H."/>
            <person name="Not F."/>
            <person name="Otillar R."/>
            <person name="Panaud O."/>
            <person name="Pangilinan J."/>
            <person name="Paulsen I."/>
            <person name="Piegu B."/>
            <person name="Poliakov A."/>
            <person name="Robbens S."/>
            <person name="Schmutz J."/>
            <person name="Toulza E."/>
            <person name="Wyss T."/>
            <person name="Zelensky A."/>
            <person name="Zhou K."/>
            <person name="Armbrust E.V."/>
            <person name="Bhattacharya D."/>
            <person name="Goodenough U.W."/>
            <person name="Van de Peer Y."/>
            <person name="Grigoriev I.V."/>
        </authorList>
    </citation>
    <scope>NUCLEOTIDE SEQUENCE [LARGE SCALE GENOMIC DNA]</scope>
    <source>
        <strain evidence="13">RCC299 / NOUM17</strain>
    </source>
</reference>
<evidence type="ECO:0000313" key="12">
    <source>
        <dbReference type="EMBL" id="ACO69978.1"/>
    </source>
</evidence>
<dbReference type="GO" id="GO:0046872">
    <property type="term" value="F:metal ion binding"/>
    <property type="evidence" value="ECO:0007669"/>
    <property type="project" value="UniProtKB-KW"/>
</dbReference>
<dbReference type="Proteomes" id="UP000002009">
    <property type="component" value="Chromosome 10"/>
</dbReference>
<dbReference type="PROSITE" id="PS50991">
    <property type="entry name" value="PYR_CT"/>
    <property type="match status" value="1"/>
</dbReference>
<evidence type="ECO:0000256" key="4">
    <source>
        <dbReference type="ARBA" id="ARBA00012973"/>
    </source>
</evidence>
<dbReference type="InParanoid" id="C1FID7"/>